<evidence type="ECO:0000256" key="12">
    <source>
        <dbReference type="RuleBase" id="RU361115"/>
    </source>
</evidence>
<dbReference type="InterPro" id="IPR030457">
    <property type="entry name" value="ELO_CS"/>
</dbReference>
<feature type="transmembrane region" description="Helical" evidence="12">
    <location>
        <begin position="41"/>
        <end position="59"/>
    </location>
</feature>
<evidence type="ECO:0000256" key="5">
    <source>
        <dbReference type="ARBA" id="ARBA00022692"/>
    </source>
</evidence>
<name>A0A194SFY7_RHOGW</name>
<protein>
    <recommendedName>
        <fullName evidence="12">Elongation of fatty acids protein</fullName>
        <ecNumber evidence="12">2.3.1.-</ecNumber>
    </recommendedName>
</protein>
<dbReference type="OMA" id="WTYFTST"/>
<dbReference type="GeneID" id="28975514"/>
<accession>A0A194SFY7</accession>
<feature type="transmembrane region" description="Helical" evidence="12">
    <location>
        <begin position="169"/>
        <end position="190"/>
    </location>
</feature>
<proteinExistence type="inferred from homology"/>
<dbReference type="RefSeq" id="XP_018274590.1">
    <property type="nucleotide sequence ID" value="XM_018415066.1"/>
</dbReference>
<keyword evidence="9 12" id="KW-0472">Membrane</keyword>
<organism evidence="13 14">
    <name type="scientific">Rhodotorula graminis (strain WP1)</name>
    <dbReference type="NCBI Taxonomy" id="578459"/>
    <lineage>
        <taxon>Eukaryota</taxon>
        <taxon>Fungi</taxon>
        <taxon>Dikarya</taxon>
        <taxon>Basidiomycota</taxon>
        <taxon>Pucciniomycotina</taxon>
        <taxon>Microbotryomycetes</taxon>
        <taxon>Sporidiobolales</taxon>
        <taxon>Sporidiobolaceae</taxon>
        <taxon>Rhodotorula</taxon>
    </lineage>
</organism>
<dbReference type="InterPro" id="IPR002076">
    <property type="entry name" value="ELO_fam"/>
</dbReference>
<reference evidence="13 14" key="1">
    <citation type="journal article" date="2015" name="Front. Microbiol.">
        <title>Genome sequence of the plant growth promoting endophytic yeast Rhodotorula graminis WP1.</title>
        <authorList>
            <person name="Firrincieli A."/>
            <person name="Otillar R."/>
            <person name="Salamov A."/>
            <person name="Schmutz J."/>
            <person name="Khan Z."/>
            <person name="Redman R.S."/>
            <person name="Fleck N.D."/>
            <person name="Lindquist E."/>
            <person name="Grigoriev I.V."/>
            <person name="Doty S.L."/>
        </authorList>
    </citation>
    <scope>NUCLEOTIDE SEQUENCE [LARGE SCALE GENOMIC DNA]</scope>
    <source>
        <strain evidence="13 14">WP1</strain>
    </source>
</reference>
<dbReference type="GO" id="GO:0034626">
    <property type="term" value="P:fatty acid elongation, polyunsaturated fatty acid"/>
    <property type="evidence" value="ECO:0007669"/>
    <property type="project" value="TreeGrafter"/>
</dbReference>
<dbReference type="STRING" id="578459.A0A194SFY7"/>
<dbReference type="PROSITE" id="PS01188">
    <property type="entry name" value="ELO"/>
    <property type="match status" value="1"/>
</dbReference>
<dbReference type="GO" id="GO:0042761">
    <property type="term" value="P:very long-chain fatty acid biosynthetic process"/>
    <property type="evidence" value="ECO:0007669"/>
    <property type="project" value="TreeGrafter"/>
</dbReference>
<evidence type="ECO:0000256" key="2">
    <source>
        <dbReference type="ARBA" id="ARBA00007263"/>
    </source>
</evidence>
<keyword evidence="10 12" id="KW-0275">Fatty acid biosynthesis</keyword>
<comment type="catalytic activity">
    <reaction evidence="12">
        <text>an acyl-CoA + malonyl-CoA + H(+) = a 3-oxoacyl-CoA + CO2 + CoA</text>
        <dbReference type="Rhea" id="RHEA:50252"/>
        <dbReference type="ChEBI" id="CHEBI:15378"/>
        <dbReference type="ChEBI" id="CHEBI:16526"/>
        <dbReference type="ChEBI" id="CHEBI:57287"/>
        <dbReference type="ChEBI" id="CHEBI:57384"/>
        <dbReference type="ChEBI" id="CHEBI:58342"/>
        <dbReference type="ChEBI" id="CHEBI:90726"/>
    </reaction>
    <physiologicalReaction direction="left-to-right" evidence="12">
        <dbReference type="Rhea" id="RHEA:50253"/>
    </physiologicalReaction>
</comment>
<keyword evidence="5 12" id="KW-0812">Transmembrane</keyword>
<evidence type="ECO:0000256" key="10">
    <source>
        <dbReference type="ARBA" id="ARBA00023160"/>
    </source>
</evidence>
<comment type="subcellular location">
    <subcellularLocation>
        <location evidence="1">Membrane</location>
        <topology evidence="1">Multi-pass membrane protein</topology>
    </subcellularLocation>
</comment>
<evidence type="ECO:0000256" key="9">
    <source>
        <dbReference type="ARBA" id="ARBA00023136"/>
    </source>
</evidence>
<dbReference type="Proteomes" id="UP000053890">
    <property type="component" value="Unassembled WGS sequence"/>
</dbReference>
<evidence type="ECO:0000256" key="8">
    <source>
        <dbReference type="ARBA" id="ARBA00023098"/>
    </source>
</evidence>
<dbReference type="EMBL" id="KQ474073">
    <property type="protein sequence ID" value="KPV78541.1"/>
    <property type="molecule type" value="Genomic_DNA"/>
</dbReference>
<comment type="catalytic activity">
    <reaction evidence="11">
        <text>a very-long-chain acyl-CoA + malonyl-CoA + H(+) = a very-long-chain 3-oxoacyl-CoA + CO2 + CoA</text>
        <dbReference type="Rhea" id="RHEA:32727"/>
        <dbReference type="ChEBI" id="CHEBI:15378"/>
        <dbReference type="ChEBI" id="CHEBI:16526"/>
        <dbReference type="ChEBI" id="CHEBI:57287"/>
        <dbReference type="ChEBI" id="CHEBI:57384"/>
        <dbReference type="ChEBI" id="CHEBI:90725"/>
        <dbReference type="ChEBI" id="CHEBI:90736"/>
        <dbReference type="EC" id="2.3.1.199"/>
    </reaction>
</comment>
<evidence type="ECO:0000256" key="1">
    <source>
        <dbReference type="ARBA" id="ARBA00004141"/>
    </source>
</evidence>
<evidence type="ECO:0000313" key="14">
    <source>
        <dbReference type="Proteomes" id="UP000053890"/>
    </source>
</evidence>
<dbReference type="Pfam" id="PF01151">
    <property type="entry name" value="ELO"/>
    <property type="match status" value="1"/>
</dbReference>
<evidence type="ECO:0000256" key="3">
    <source>
        <dbReference type="ARBA" id="ARBA00022516"/>
    </source>
</evidence>
<dbReference type="PANTHER" id="PTHR11157">
    <property type="entry name" value="FATTY ACID ACYL TRANSFERASE-RELATED"/>
    <property type="match status" value="1"/>
</dbReference>
<feature type="transmembrane region" description="Helical" evidence="12">
    <location>
        <begin position="202"/>
        <end position="226"/>
    </location>
</feature>
<dbReference type="PANTHER" id="PTHR11157:SF134">
    <property type="entry name" value="ELONGATION OF FATTY ACIDS PROTEIN 1-RELATED"/>
    <property type="match status" value="1"/>
</dbReference>
<comment type="similarity">
    <text evidence="2 12">Belongs to the ELO family.</text>
</comment>
<sequence length="268" mass="30923">MVSSTPGPVYSFLHSLPVPSLPFNIEHWVPGSTPLSTTPEVVYAITFYLVVIFGGQALMRGSKPYRFKPLFMLHNFLLSAGSALLLALMLEEILPIVWEHGLFYAICHNDAWTPRMETYYIFNYFFKYWELFDTAFLVVKKKPLQFLHVFHHTATAVLCYTQLNGRTSVSWVVITLNLFVHVLMYYYYFMTAAGYKIWWKKYLTTLQITQFVIDLFTVYFASYSYFTATYLPTWPTMGSCAGTESAALLGCGLLTSYLFLFISFYAKT</sequence>
<evidence type="ECO:0000256" key="4">
    <source>
        <dbReference type="ARBA" id="ARBA00022679"/>
    </source>
</evidence>
<dbReference type="GO" id="GO:0005789">
    <property type="term" value="C:endoplasmic reticulum membrane"/>
    <property type="evidence" value="ECO:0007669"/>
    <property type="project" value="TreeGrafter"/>
</dbReference>
<evidence type="ECO:0000256" key="7">
    <source>
        <dbReference type="ARBA" id="ARBA00022989"/>
    </source>
</evidence>
<keyword evidence="7 12" id="KW-1133">Transmembrane helix</keyword>
<keyword evidence="8 12" id="KW-0443">Lipid metabolism</keyword>
<evidence type="ECO:0000313" key="13">
    <source>
        <dbReference type="EMBL" id="KPV78541.1"/>
    </source>
</evidence>
<keyword evidence="6 12" id="KW-0276">Fatty acid metabolism</keyword>
<evidence type="ECO:0000256" key="11">
    <source>
        <dbReference type="ARBA" id="ARBA00047375"/>
    </source>
</evidence>
<dbReference type="OrthoDB" id="434092at2759"/>
<gene>
    <name evidence="13" type="ORF">RHOBADRAFT_47912</name>
</gene>
<feature type="transmembrane region" description="Helical" evidence="12">
    <location>
        <begin position="246"/>
        <end position="266"/>
    </location>
</feature>
<keyword evidence="3 12" id="KW-0444">Lipid biosynthesis</keyword>
<dbReference type="GO" id="GO:0009922">
    <property type="term" value="F:fatty acid elongase activity"/>
    <property type="evidence" value="ECO:0007669"/>
    <property type="project" value="UniProtKB-EC"/>
</dbReference>
<dbReference type="AlphaFoldDB" id="A0A194SFY7"/>
<dbReference type="GO" id="GO:0030148">
    <property type="term" value="P:sphingolipid biosynthetic process"/>
    <property type="evidence" value="ECO:0007669"/>
    <property type="project" value="TreeGrafter"/>
</dbReference>
<evidence type="ECO:0000256" key="6">
    <source>
        <dbReference type="ARBA" id="ARBA00022832"/>
    </source>
</evidence>
<feature type="transmembrane region" description="Helical" evidence="12">
    <location>
        <begin position="71"/>
        <end position="90"/>
    </location>
</feature>
<dbReference type="GO" id="GO:0019367">
    <property type="term" value="P:fatty acid elongation, saturated fatty acid"/>
    <property type="evidence" value="ECO:0007669"/>
    <property type="project" value="TreeGrafter"/>
</dbReference>
<dbReference type="GO" id="GO:0034625">
    <property type="term" value="P:fatty acid elongation, monounsaturated fatty acid"/>
    <property type="evidence" value="ECO:0007669"/>
    <property type="project" value="TreeGrafter"/>
</dbReference>
<keyword evidence="14" id="KW-1185">Reference proteome</keyword>
<keyword evidence="4 12" id="KW-0808">Transferase</keyword>
<dbReference type="EC" id="2.3.1.-" evidence="12"/>